<dbReference type="EMBL" id="SSNT01000007">
    <property type="protein sequence ID" value="THF80255.1"/>
    <property type="molecule type" value="Genomic_DNA"/>
</dbReference>
<evidence type="ECO:0000256" key="3">
    <source>
        <dbReference type="ARBA" id="ARBA00023163"/>
    </source>
</evidence>
<dbReference type="PANTHER" id="PTHR43280:SF28">
    <property type="entry name" value="HTH-TYPE TRANSCRIPTIONAL ACTIVATOR RHAS"/>
    <property type="match status" value="1"/>
</dbReference>
<dbReference type="GO" id="GO:0043565">
    <property type="term" value="F:sequence-specific DNA binding"/>
    <property type="evidence" value="ECO:0007669"/>
    <property type="project" value="InterPro"/>
</dbReference>
<dbReference type="PROSITE" id="PS01124">
    <property type="entry name" value="HTH_ARAC_FAMILY_2"/>
    <property type="match status" value="1"/>
</dbReference>
<evidence type="ECO:0000256" key="2">
    <source>
        <dbReference type="ARBA" id="ARBA00023125"/>
    </source>
</evidence>
<dbReference type="PANTHER" id="PTHR43280">
    <property type="entry name" value="ARAC-FAMILY TRANSCRIPTIONAL REGULATOR"/>
    <property type="match status" value="1"/>
</dbReference>
<dbReference type="GO" id="GO:0003700">
    <property type="term" value="F:DNA-binding transcription factor activity"/>
    <property type="evidence" value="ECO:0007669"/>
    <property type="project" value="InterPro"/>
</dbReference>
<dbReference type="InterPro" id="IPR009057">
    <property type="entry name" value="Homeodomain-like_sf"/>
</dbReference>
<reference evidence="4 5" key="1">
    <citation type="submission" date="2019-04" db="EMBL/GenBank/DDBJ databases">
        <title>Bacillus sediminilitoris sp. nov., isolated from a tidal flat sediment on the East China Sea.</title>
        <authorList>
            <person name="Wei Y."/>
            <person name="Mao H."/>
            <person name="Fang J."/>
        </authorList>
    </citation>
    <scope>NUCLEOTIDE SEQUENCE [LARGE SCALE GENOMIC DNA]</scope>
    <source>
        <strain evidence="4 5">DSL-17</strain>
    </source>
</reference>
<dbReference type="AlphaFoldDB" id="A0A4S4BZQ8"/>
<gene>
    <name evidence="4" type="ORF">E6W99_10035</name>
</gene>
<dbReference type="SMART" id="SM00342">
    <property type="entry name" value="HTH_ARAC"/>
    <property type="match status" value="1"/>
</dbReference>
<keyword evidence="3" id="KW-0804">Transcription</keyword>
<dbReference type="Proteomes" id="UP000310334">
    <property type="component" value="Unassembled WGS sequence"/>
</dbReference>
<evidence type="ECO:0000256" key="1">
    <source>
        <dbReference type="ARBA" id="ARBA00023015"/>
    </source>
</evidence>
<dbReference type="Gene3D" id="1.10.10.60">
    <property type="entry name" value="Homeodomain-like"/>
    <property type="match status" value="2"/>
</dbReference>
<keyword evidence="1" id="KW-0805">Transcription regulation</keyword>
<keyword evidence="5" id="KW-1185">Reference proteome</keyword>
<proteinExistence type="predicted"/>
<dbReference type="InterPro" id="IPR018062">
    <property type="entry name" value="HTH_AraC-typ_CS"/>
</dbReference>
<dbReference type="InterPro" id="IPR018060">
    <property type="entry name" value="HTH_AraC"/>
</dbReference>
<organism evidence="4 5">
    <name type="scientific">Metabacillus sediminilitoris</name>
    <dbReference type="NCBI Taxonomy" id="2567941"/>
    <lineage>
        <taxon>Bacteria</taxon>
        <taxon>Bacillati</taxon>
        <taxon>Bacillota</taxon>
        <taxon>Bacilli</taxon>
        <taxon>Bacillales</taxon>
        <taxon>Bacillaceae</taxon>
        <taxon>Metabacillus</taxon>
    </lineage>
</organism>
<dbReference type="InterPro" id="IPR020449">
    <property type="entry name" value="Tscrpt_reg_AraC-type_HTH"/>
</dbReference>
<name>A0A4S4BZQ8_9BACI</name>
<dbReference type="SUPFAM" id="SSF46689">
    <property type="entry name" value="Homeodomain-like"/>
    <property type="match status" value="2"/>
</dbReference>
<keyword evidence="2" id="KW-0238">DNA-binding</keyword>
<dbReference type="Pfam" id="PF12833">
    <property type="entry name" value="HTH_18"/>
    <property type="match status" value="1"/>
</dbReference>
<dbReference type="PROSITE" id="PS00041">
    <property type="entry name" value="HTH_ARAC_FAMILY_1"/>
    <property type="match status" value="1"/>
</dbReference>
<dbReference type="PRINTS" id="PR00032">
    <property type="entry name" value="HTHARAC"/>
</dbReference>
<protein>
    <submittedName>
        <fullName evidence="4">Helix-turn-helix transcriptional regulator</fullName>
    </submittedName>
</protein>
<dbReference type="OrthoDB" id="247151at2"/>
<sequence>MMNEYCDAVIKNSTRHLSPVVKKAVDYIHLHLDHSLSLNEIAAILHVNSSHLSRKFKQDMNMTIIDYINQRRVEEAKLYLQRGNISITEIAFMVGFNDLNYFTRVFKKFTSFTPSQYMKSEQDI</sequence>
<evidence type="ECO:0000313" key="5">
    <source>
        <dbReference type="Proteomes" id="UP000310334"/>
    </source>
</evidence>
<evidence type="ECO:0000313" key="4">
    <source>
        <dbReference type="EMBL" id="THF80255.1"/>
    </source>
</evidence>
<accession>A0A4S4BZQ8</accession>
<comment type="caution">
    <text evidence="4">The sequence shown here is derived from an EMBL/GenBank/DDBJ whole genome shotgun (WGS) entry which is preliminary data.</text>
</comment>